<comment type="caution">
    <text evidence="2">The sequence shown here is derived from an EMBL/GenBank/DDBJ whole genome shotgun (WGS) entry which is preliminary data.</text>
</comment>
<dbReference type="eggNOG" id="COG5339">
    <property type="taxonomic scope" value="Bacteria"/>
</dbReference>
<sequence>MKALIALALVLVAGWLGATWYVGSQVETLLRTEVAKVELLPGRDDLTLVVNHYERGLFSAQVRSCVVVQGELAELGKGIDLSNKLCFVSTIHHGPIGLSEQGVFVGLAATEDALDVSALPPELAPVIQQLFQGRAPLEGSSFYGFDGSVSATVLIPPVALDAPQGKVVLEQFQLDVFRPDLSGYPVNGYLTVKGLEVVSPSGGFSVPSLTGSIDVVAMLDEHLPLTNTNLHGKGLSFSQMGVPMLGFDMILQASSEDNGGSLRSKSGLWADNITGPMVPIPMDSAYLGLAIEGLDKAALIRINQLNQELNSWQTSMMIDGLSGDEQDRAIQVQELQSLVSQMMQVASEQLLKPGSSNVNMQLLVDNAGKRQLTLDSKTRYLGVDGKNASFEALTMLDEEQLKGLLDLYLRVDVDQSLVPPPFVVKLQELESAGLVVRSDSSWRSSFRSSGDLLQLNGQTVTVDEVKRRMELLGPEEDETQQADPLASMPMQ</sequence>
<name>A0A095SIW1_9GAMM</name>
<dbReference type="Pfam" id="PF06097">
    <property type="entry name" value="DUF945"/>
    <property type="match status" value="1"/>
</dbReference>
<dbReference type="EMBL" id="ARXV01000008">
    <property type="protein sequence ID" value="KGD64522.1"/>
    <property type="molecule type" value="Genomic_DNA"/>
</dbReference>
<dbReference type="PATRIC" id="fig|1177154.3.peg.2318"/>
<dbReference type="InterPro" id="IPR010352">
    <property type="entry name" value="DUF945"/>
</dbReference>
<protein>
    <recommendedName>
        <fullName evidence="4">DUF945 domain-containing protein</fullName>
    </recommendedName>
</protein>
<organism evidence="2 3">
    <name type="scientific">Alcanivorax nanhaiticus</name>
    <dbReference type="NCBI Taxonomy" id="1177154"/>
    <lineage>
        <taxon>Bacteria</taxon>
        <taxon>Pseudomonadati</taxon>
        <taxon>Pseudomonadota</taxon>
        <taxon>Gammaproteobacteria</taxon>
        <taxon>Oceanospirillales</taxon>
        <taxon>Alcanivoracaceae</taxon>
        <taxon>Alcanivorax</taxon>
    </lineage>
</organism>
<dbReference type="AlphaFoldDB" id="A0A095SIW1"/>
<dbReference type="RefSeq" id="WP_035233093.1">
    <property type="nucleotide sequence ID" value="NZ_ARXV01000008.1"/>
</dbReference>
<feature type="region of interest" description="Disordered" evidence="1">
    <location>
        <begin position="472"/>
        <end position="491"/>
    </location>
</feature>
<reference evidence="2 3" key="1">
    <citation type="submission" date="2012-09" db="EMBL/GenBank/DDBJ databases">
        <title>Genome Sequence of alkane-degrading Bacterium Alcanivorax sp. 19-m-6.</title>
        <authorList>
            <person name="Lai Q."/>
            <person name="Shao Z."/>
        </authorList>
    </citation>
    <scope>NUCLEOTIDE SEQUENCE [LARGE SCALE GENOMIC DNA]</scope>
    <source>
        <strain evidence="2 3">19-m-6</strain>
    </source>
</reference>
<dbReference type="Proteomes" id="UP000029444">
    <property type="component" value="Unassembled WGS sequence"/>
</dbReference>
<evidence type="ECO:0000313" key="3">
    <source>
        <dbReference type="Proteomes" id="UP000029444"/>
    </source>
</evidence>
<evidence type="ECO:0008006" key="4">
    <source>
        <dbReference type="Google" id="ProtNLM"/>
    </source>
</evidence>
<evidence type="ECO:0000256" key="1">
    <source>
        <dbReference type="SAM" id="MobiDB-lite"/>
    </source>
</evidence>
<dbReference type="STRING" id="1177154.Y5S_02277"/>
<evidence type="ECO:0000313" key="2">
    <source>
        <dbReference type="EMBL" id="KGD64522.1"/>
    </source>
</evidence>
<keyword evidence="3" id="KW-1185">Reference proteome</keyword>
<accession>A0A095SIW1</accession>
<gene>
    <name evidence="2" type="ORF">Y5S_02277</name>
</gene>
<proteinExistence type="predicted"/>